<gene>
    <name evidence="3" type="ORF">HEB94_004495</name>
</gene>
<feature type="domain" description="THUMP-like" evidence="2">
    <location>
        <begin position="364"/>
        <end position="435"/>
    </location>
</feature>
<dbReference type="Gene3D" id="3.40.50.150">
    <property type="entry name" value="Vaccinia Virus protein VP39"/>
    <property type="match status" value="1"/>
</dbReference>
<dbReference type="InterPro" id="IPR029063">
    <property type="entry name" value="SAM-dependent_MTases_sf"/>
</dbReference>
<dbReference type="PANTHER" id="PTHR14741">
    <property type="entry name" value="S-ADENOSYLMETHIONINE-DEPENDENT METHYLTRANSFERASE RELATED"/>
    <property type="match status" value="1"/>
</dbReference>
<feature type="region of interest" description="Disordered" evidence="1">
    <location>
        <begin position="1"/>
        <end position="22"/>
    </location>
</feature>
<evidence type="ECO:0000313" key="3">
    <source>
        <dbReference type="EMBL" id="MBE1607647.1"/>
    </source>
</evidence>
<dbReference type="Pfam" id="PF18096">
    <property type="entry name" value="Thump_like"/>
    <property type="match status" value="1"/>
</dbReference>
<dbReference type="EMBL" id="JADBEM010000001">
    <property type="protein sequence ID" value="MBE1607647.1"/>
    <property type="molecule type" value="Genomic_DNA"/>
</dbReference>
<accession>A0A927N2C3</accession>
<dbReference type="AlphaFoldDB" id="A0A927N2C3"/>
<name>A0A927N2C3_9ACTN</name>
<dbReference type="SUPFAM" id="SSF53335">
    <property type="entry name" value="S-adenosyl-L-methionine-dependent methyltransferases"/>
    <property type="match status" value="1"/>
</dbReference>
<dbReference type="CDD" id="cd02440">
    <property type="entry name" value="AdoMet_MTases"/>
    <property type="match status" value="1"/>
</dbReference>
<reference evidence="3" key="1">
    <citation type="submission" date="2020-10" db="EMBL/GenBank/DDBJ databases">
        <title>Sequencing the genomes of 1000 actinobacteria strains.</title>
        <authorList>
            <person name="Klenk H.-P."/>
        </authorList>
    </citation>
    <scope>NUCLEOTIDE SEQUENCE</scope>
    <source>
        <strain evidence="3">DSM 45354</strain>
    </source>
</reference>
<keyword evidence="4" id="KW-1185">Reference proteome</keyword>
<dbReference type="Proteomes" id="UP000638648">
    <property type="component" value="Unassembled WGS sequence"/>
</dbReference>
<protein>
    <recommendedName>
        <fullName evidence="2">THUMP-like domain-containing protein</fullName>
    </recommendedName>
</protein>
<comment type="caution">
    <text evidence="3">The sequence shown here is derived from an EMBL/GenBank/DDBJ whole genome shotgun (WGS) entry which is preliminary data.</text>
</comment>
<organism evidence="3 4">
    <name type="scientific">Actinopolymorpha pittospori</name>
    <dbReference type="NCBI Taxonomy" id="648752"/>
    <lineage>
        <taxon>Bacteria</taxon>
        <taxon>Bacillati</taxon>
        <taxon>Actinomycetota</taxon>
        <taxon>Actinomycetes</taxon>
        <taxon>Propionibacteriales</taxon>
        <taxon>Actinopolymorphaceae</taxon>
        <taxon>Actinopolymorpha</taxon>
    </lineage>
</organism>
<dbReference type="RefSeq" id="WP_337917883.1">
    <property type="nucleotide sequence ID" value="NZ_BAABJL010000207.1"/>
</dbReference>
<sequence>MAKDDLDAVAKDQRLDRSGGGRRARAMDVEEFRALRSPAGLELLAEVSAVYAERDAIALATRLRRRHPGDLVTAALTQAALRQRARAKFGAEADQMFFTRDGLEQATTAAVAAYRAQRVRDTLDTGEESRRAATALCCDLCCGIGGDLRALARAGLAVTGVDKDPLTAEIARANLALLGSGDDGQVGPARIEVADVTTFDRTPYAVAVADPARRSGRGRVFDPADYSPPWSFVEELLTGTACVKTAPIIPHRFLPPQVEAEWISEGREVKEAALWSGDLRTNTGAGGHGVRRRATVLPSGASLTDADDPGEAPVGPPLGYLYEPDGAVIRAGLVTAVAPLVEGALLHPKIAYLTSDRWVATPFATAYRVEEVLPYDVKALKRALRARDVGILTVKKRGVEVEPEVLRKRLAPRGRAAATLVVTRTADSTLALLVQPMPAGPTDQGGDSLAAGPTGPVRVTDR</sequence>
<proteinExistence type="predicted"/>
<evidence type="ECO:0000259" key="2">
    <source>
        <dbReference type="Pfam" id="PF18096"/>
    </source>
</evidence>
<dbReference type="InterPro" id="IPR041497">
    <property type="entry name" value="Thump-like"/>
</dbReference>
<evidence type="ECO:0000256" key="1">
    <source>
        <dbReference type="SAM" id="MobiDB-lite"/>
    </source>
</evidence>
<dbReference type="PANTHER" id="PTHR14741:SF32">
    <property type="entry name" value="TRIMETHYLGUANOSINE SYNTHASE"/>
    <property type="match status" value="1"/>
</dbReference>
<evidence type="ECO:0000313" key="4">
    <source>
        <dbReference type="Proteomes" id="UP000638648"/>
    </source>
</evidence>
<feature type="region of interest" description="Disordered" evidence="1">
    <location>
        <begin position="436"/>
        <end position="462"/>
    </location>
</feature>